<keyword evidence="2" id="KW-1133">Transmembrane helix</keyword>
<keyword evidence="2" id="KW-0472">Membrane</keyword>
<dbReference type="InterPro" id="IPR017853">
    <property type="entry name" value="GH"/>
</dbReference>
<dbReference type="EMBL" id="LBUP01000003">
    <property type="protein sequence ID" value="KKQ66828.1"/>
    <property type="molecule type" value="Genomic_DNA"/>
</dbReference>
<reference evidence="3 4" key="1">
    <citation type="journal article" date="2015" name="Nature">
        <title>rRNA introns, odd ribosomes, and small enigmatic genomes across a large radiation of phyla.</title>
        <authorList>
            <person name="Brown C.T."/>
            <person name="Hug L.A."/>
            <person name="Thomas B.C."/>
            <person name="Sharon I."/>
            <person name="Castelle C.J."/>
            <person name="Singh A."/>
            <person name="Wilkins M.J."/>
            <person name="Williams K.H."/>
            <person name="Banfield J.F."/>
        </authorList>
    </citation>
    <scope>NUCLEOTIDE SEQUENCE [LARGE SCALE GENOMIC DNA]</scope>
</reference>
<evidence type="ECO:0008006" key="5">
    <source>
        <dbReference type="Google" id="ProtNLM"/>
    </source>
</evidence>
<comment type="caution">
    <text evidence="3">The sequence shown here is derived from an EMBL/GenBank/DDBJ whole genome shotgun (WGS) entry which is preliminary data.</text>
</comment>
<evidence type="ECO:0000256" key="1">
    <source>
        <dbReference type="SAM" id="MobiDB-lite"/>
    </source>
</evidence>
<sequence>MVVSIQIHAQFVRGRMLVRICLTVIVVAIVVFVVYPKGQAFAGKALGRYKKIYKHRLTTVINSPVPSPTTASSPTPVPSPSIKPSPSATSSPVGSWPLQSVSTMKETKDRVCSPRDIIFIDRWLSKAVEVGANYVSIETPYDNPSCASALTYTKLWISRARFKGLKIWHRHMPLAFEGIYSIAKNSQSSYLDVITNYIKNNPTLFAADDIFTPIPEPQNGGIQGITYCSEGVCQFRDASYFNQWLRDAITQSKQAFASIGLQDKIKIGYYGFDGFVAWGHNNPDWNGILEDSTVSAMGNITIDHYPELVGTSMTTDLAELEKRYPGVPIIIGEWGTVTGGTVEQAVKNSMGAAIRPSVRGFNYWHMGISGNEALINEDFTSRVQFDEVRSFFKR</sequence>
<feature type="region of interest" description="Disordered" evidence="1">
    <location>
        <begin position="64"/>
        <end position="96"/>
    </location>
</feature>
<dbReference type="SUPFAM" id="SSF51445">
    <property type="entry name" value="(Trans)glycosidases"/>
    <property type="match status" value="1"/>
</dbReference>
<gene>
    <name evidence="3" type="ORF">US86_C0003G0071</name>
</gene>
<accession>A0A0G0JGN7</accession>
<feature type="transmembrane region" description="Helical" evidence="2">
    <location>
        <begin position="16"/>
        <end position="35"/>
    </location>
</feature>
<dbReference type="Proteomes" id="UP000034235">
    <property type="component" value="Unassembled WGS sequence"/>
</dbReference>
<protein>
    <recommendedName>
        <fullName evidence="5">Glycoside hydrolase family 5 domain-containing protein</fullName>
    </recommendedName>
</protein>
<evidence type="ECO:0000256" key="2">
    <source>
        <dbReference type="SAM" id="Phobius"/>
    </source>
</evidence>
<organism evidence="3 4">
    <name type="scientific">Candidatus Daviesbacteria bacterium GW2011_GWA2_38_24</name>
    <dbReference type="NCBI Taxonomy" id="1618422"/>
    <lineage>
        <taxon>Bacteria</taxon>
        <taxon>Candidatus Daviesiibacteriota</taxon>
    </lineage>
</organism>
<dbReference type="Gene3D" id="3.20.20.80">
    <property type="entry name" value="Glycosidases"/>
    <property type="match status" value="1"/>
</dbReference>
<keyword evidence="2" id="KW-0812">Transmembrane</keyword>
<evidence type="ECO:0000313" key="3">
    <source>
        <dbReference type="EMBL" id="KKQ66828.1"/>
    </source>
</evidence>
<evidence type="ECO:0000313" key="4">
    <source>
        <dbReference type="Proteomes" id="UP000034235"/>
    </source>
</evidence>
<dbReference type="AlphaFoldDB" id="A0A0G0JGN7"/>
<proteinExistence type="predicted"/>
<name>A0A0G0JGN7_9BACT</name>